<dbReference type="EMBL" id="LT629732">
    <property type="protein sequence ID" value="SDS41314.1"/>
    <property type="molecule type" value="Genomic_DNA"/>
</dbReference>
<name>A0A1H1RZY1_9ACTN</name>
<dbReference type="OrthoDB" id="9809391at2"/>
<accession>A0A1H1RZY1</accession>
<reference evidence="2 3" key="1">
    <citation type="submission" date="2016-10" db="EMBL/GenBank/DDBJ databases">
        <authorList>
            <person name="de Groot N.N."/>
        </authorList>
    </citation>
    <scope>NUCLEOTIDE SEQUENCE [LARGE SCALE GENOMIC DNA]</scope>
    <source>
        <strain evidence="2 3">DSM 22024</strain>
    </source>
</reference>
<dbReference type="Gene3D" id="3.30.720.110">
    <property type="match status" value="1"/>
</dbReference>
<protein>
    <submittedName>
        <fullName evidence="2">Uncharacterized conserved protein PhnB, glyoxalase superfamily</fullName>
    </submittedName>
</protein>
<dbReference type="STRING" id="117157.SAMN04489717_2616"/>
<dbReference type="AlphaFoldDB" id="A0A1H1RZY1"/>
<dbReference type="PANTHER" id="PTHR34109">
    <property type="entry name" value="BNAUNNG04460D PROTEIN-RELATED"/>
    <property type="match status" value="1"/>
</dbReference>
<keyword evidence="3" id="KW-1185">Reference proteome</keyword>
<gene>
    <name evidence="2" type="ORF">SAMN04489717_2616</name>
</gene>
<sequence>MTETKLPTVVPMLAYENASAAIEFLTTAFGFTERFRFTDDDGRITHAELAHGDGTGQGVVMLVDFANGYESPATHVRTCEAARRWMDTPYIVNGVFVQVGDVRAHFDRAKAGGAAMLSEVEDTGHGILYRAADPEGHRWMFSQLSA</sequence>
<dbReference type="InterPro" id="IPR037523">
    <property type="entry name" value="VOC_core"/>
</dbReference>
<evidence type="ECO:0000259" key="1">
    <source>
        <dbReference type="PROSITE" id="PS51819"/>
    </source>
</evidence>
<dbReference type="Pfam" id="PF00903">
    <property type="entry name" value="Glyoxalase"/>
    <property type="match status" value="1"/>
</dbReference>
<evidence type="ECO:0000313" key="3">
    <source>
        <dbReference type="Proteomes" id="UP000198983"/>
    </source>
</evidence>
<dbReference type="PROSITE" id="PS51819">
    <property type="entry name" value="VOC"/>
    <property type="match status" value="1"/>
</dbReference>
<organism evidence="2 3">
    <name type="scientific">Actinopolymorpha singaporensis</name>
    <dbReference type="NCBI Taxonomy" id="117157"/>
    <lineage>
        <taxon>Bacteria</taxon>
        <taxon>Bacillati</taxon>
        <taxon>Actinomycetota</taxon>
        <taxon>Actinomycetes</taxon>
        <taxon>Propionibacteriales</taxon>
        <taxon>Actinopolymorphaceae</taxon>
        <taxon>Actinopolymorpha</taxon>
    </lineage>
</organism>
<feature type="domain" description="VOC" evidence="1">
    <location>
        <begin position="5"/>
        <end position="144"/>
    </location>
</feature>
<dbReference type="SUPFAM" id="SSF54593">
    <property type="entry name" value="Glyoxalase/Bleomycin resistance protein/Dihydroxybiphenyl dioxygenase"/>
    <property type="match status" value="1"/>
</dbReference>
<dbReference type="Gene3D" id="3.30.720.120">
    <property type="match status" value="1"/>
</dbReference>
<dbReference type="InterPro" id="IPR004360">
    <property type="entry name" value="Glyas_Fos-R_dOase_dom"/>
</dbReference>
<dbReference type="Proteomes" id="UP000198983">
    <property type="component" value="Chromosome I"/>
</dbReference>
<dbReference type="RefSeq" id="WP_092653603.1">
    <property type="nucleotide sequence ID" value="NZ_LT629732.1"/>
</dbReference>
<proteinExistence type="predicted"/>
<dbReference type="PANTHER" id="PTHR34109:SF1">
    <property type="entry name" value="VOC DOMAIN-CONTAINING PROTEIN"/>
    <property type="match status" value="1"/>
</dbReference>
<evidence type="ECO:0000313" key="2">
    <source>
        <dbReference type="EMBL" id="SDS41314.1"/>
    </source>
</evidence>
<dbReference type="InterPro" id="IPR029068">
    <property type="entry name" value="Glyas_Bleomycin-R_OHBP_Dase"/>
</dbReference>